<dbReference type="PANTHER" id="PTHR43365:SF1">
    <property type="entry name" value="ACETYL-COA C-ACYLTRANSFERASE"/>
    <property type="match status" value="1"/>
</dbReference>
<dbReference type="PROSITE" id="PS00737">
    <property type="entry name" value="THIOLASE_2"/>
    <property type="match status" value="1"/>
</dbReference>
<dbReference type="InterPro" id="IPR020617">
    <property type="entry name" value="Thiolase_C"/>
</dbReference>
<evidence type="ECO:0000256" key="4">
    <source>
        <dbReference type="PIRSR" id="PIRSR000429-1"/>
    </source>
</evidence>
<evidence type="ECO:0000259" key="7">
    <source>
        <dbReference type="Pfam" id="PF02803"/>
    </source>
</evidence>
<evidence type="ECO:0000313" key="8">
    <source>
        <dbReference type="EMBL" id="KPB02478.1"/>
    </source>
</evidence>
<dbReference type="EC" id="2.3.1.9" evidence="8"/>
<dbReference type="InterPro" id="IPR016039">
    <property type="entry name" value="Thiolase-like"/>
</dbReference>
<dbReference type="InterPro" id="IPR002155">
    <property type="entry name" value="Thiolase"/>
</dbReference>
<dbReference type="RefSeq" id="WP_053997584.1">
    <property type="nucleotide sequence ID" value="NZ_JXMU01000002.1"/>
</dbReference>
<dbReference type="NCBIfam" id="TIGR01930">
    <property type="entry name" value="AcCoA-C-Actrans"/>
    <property type="match status" value="1"/>
</dbReference>
<dbReference type="PATRIC" id="fig|1514904.3.peg.1517"/>
<comment type="similarity">
    <text evidence="1 5">Belongs to the thiolase-like superfamily. Thiolase family.</text>
</comment>
<dbReference type="AlphaFoldDB" id="A0A0N1J6K3"/>
<feature type="domain" description="Thiolase C-terminal" evidence="7">
    <location>
        <begin position="281"/>
        <end position="401"/>
    </location>
</feature>
<dbReference type="CDD" id="cd00751">
    <property type="entry name" value="thiolase"/>
    <property type="match status" value="1"/>
</dbReference>
<dbReference type="InterPro" id="IPR020610">
    <property type="entry name" value="Thiolase_AS"/>
</dbReference>
<feature type="active site" description="Acyl-thioester intermediate" evidence="4">
    <location>
        <position position="91"/>
    </location>
</feature>
<dbReference type="GO" id="GO:0003985">
    <property type="term" value="F:acetyl-CoA C-acetyltransferase activity"/>
    <property type="evidence" value="ECO:0007669"/>
    <property type="project" value="UniProtKB-EC"/>
</dbReference>
<dbReference type="PROSITE" id="PS00098">
    <property type="entry name" value="THIOLASE_1"/>
    <property type="match status" value="1"/>
</dbReference>
<feature type="domain" description="Thiolase N-terminal" evidence="6">
    <location>
        <begin position="5"/>
        <end position="229"/>
    </location>
</feature>
<dbReference type="InterPro" id="IPR020615">
    <property type="entry name" value="Thiolase_acyl_enz_int_AS"/>
</dbReference>
<sequence length="402" mass="42532">MADAFIYDAVRTPRGRGKKDGSLHEVPTPRLGAKVLEALRDRNELDTSKVDDVIFGCVDPVYEAGGDIARASVFEAGYATEAPGMQINRFCASGLDAVNFGAAKIAQGADDIVIAGGVESMSRVGMGASGGAWYMDPSVNMPAYFMPQGVSADLIATKYGFSRDDVDSYAVESQKRSAESWEKGHFKNSVIPVKDQNGLTILATDEHMRPGTDMQSLGQLNPSFVMPGEMGGFEAVGIAGHPEVERINYVHHAGNSSGIVDGAAGVLLGSKKAAKMIGKAPRAKIKAFANIGSDPTLMLTGPVDVTEKLLKKAKMTIDDIDLFELNEAFAAVVLRYMQAFEIDHSKINVAGGAIAMGHPLGATGAMILGTVLDEMERRDKNTALVTLCIGAGMGTATIIERV</sequence>
<dbReference type="SUPFAM" id="SSF53901">
    <property type="entry name" value="Thiolase-like"/>
    <property type="match status" value="2"/>
</dbReference>
<dbReference type="NCBIfam" id="NF006090">
    <property type="entry name" value="PRK08242.1"/>
    <property type="match status" value="1"/>
</dbReference>
<evidence type="ECO:0000256" key="5">
    <source>
        <dbReference type="RuleBase" id="RU003557"/>
    </source>
</evidence>
<gene>
    <name evidence="8" type="ORF">SU32_01600</name>
</gene>
<dbReference type="Proteomes" id="UP000038011">
    <property type="component" value="Unassembled WGS sequence"/>
</dbReference>
<dbReference type="InterPro" id="IPR020613">
    <property type="entry name" value="Thiolase_CS"/>
</dbReference>
<evidence type="ECO:0000259" key="6">
    <source>
        <dbReference type="Pfam" id="PF00108"/>
    </source>
</evidence>
<dbReference type="PROSITE" id="PS00099">
    <property type="entry name" value="THIOLASE_3"/>
    <property type="match status" value="1"/>
</dbReference>
<evidence type="ECO:0000256" key="3">
    <source>
        <dbReference type="ARBA" id="ARBA00023315"/>
    </source>
</evidence>
<comment type="caution">
    <text evidence="8">The sequence shown here is derived from an EMBL/GenBank/DDBJ whole genome shotgun (WGS) entry which is preliminary data.</text>
</comment>
<dbReference type="EMBL" id="JXMU01000002">
    <property type="protein sequence ID" value="KPB02478.1"/>
    <property type="molecule type" value="Genomic_DNA"/>
</dbReference>
<dbReference type="PIRSF" id="PIRSF000429">
    <property type="entry name" value="Ac-CoA_Ac_transf"/>
    <property type="match status" value="1"/>
</dbReference>
<feature type="active site" description="Proton acceptor" evidence="4">
    <location>
        <position position="358"/>
    </location>
</feature>
<dbReference type="Pfam" id="PF00108">
    <property type="entry name" value="Thiolase_N"/>
    <property type="match status" value="1"/>
</dbReference>
<dbReference type="PANTHER" id="PTHR43365">
    <property type="entry name" value="BLR7806 PROTEIN"/>
    <property type="match status" value="1"/>
</dbReference>
<keyword evidence="2 5" id="KW-0808">Transferase</keyword>
<protein>
    <submittedName>
        <fullName evidence="8">Acetyl-CoA acetyltransferase</fullName>
        <ecNumber evidence="8">2.3.1.9</ecNumber>
    </submittedName>
</protein>
<dbReference type="OrthoDB" id="9764638at2"/>
<evidence type="ECO:0000313" key="9">
    <source>
        <dbReference type="Proteomes" id="UP000038011"/>
    </source>
</evidence>
<reference evidence="8 9" key="1">
    <citation type="submission" date="2015-01" db="EMBL/GenBank/DDBJ databases">
        <title>Ahrensia donghaiensis sp. nov., a novel dimethylsulphoniopropionate-cleavage bacterium isolated from seawater and emended descriptions of the genus Ahrensia and Ahrensia kielensis.</title>
        <authorList>
            <person name="Liu J."/>
        </authorList>
    </citation>
    <scope>NUCLEOTIDE SEQUENCE [LARGE SCALE GENOMIC DNA]</scope>
    <source>
        <strain evidence="8 9">LZD062</strain>
    </source>
</reference>
<feature type="active site" description="Proton acceptor" evidence="4">
    <location>
        <position position="388"/>
    </location>
</feature>
<dbReference type="InterPro" id="IPR020616">
    <property type="entry name" value="Thiolase_N"/>
</dbReference>
<dbReference type="Pfam" id="PF02803">
    <property type="entry name" value="Thiolase_C"/>
    <property type="match status" value="1"/>
</dbReference>
<organism evidence="8 9">
    <name type="scientific">Ahrensia marina</name>
    <dbReference type="NCBI Taxonomy" id="1514904"/>
    <lineage>
        <taxon>Bacteria</taxon>
        <taxon>Pseudomonadati</taxon>
        <taxon>Pseudomonadota</taxon>
        <taxon>Alphaproteobacteria</taxon>
        <taxon>Hyphomicrobiales</taxon>
        <taxon>Ahrensiaceae</taxon>
        <taxon>Ahrensia</taxon>
    </lineage>
</organism>
<evidence type="ECO:0000256" key="1">
    <source>
        <dbReference type="ARBA" id="ARBA00010982"/>
    </source>
</evidence>
<accession>A0A0N1J6K3</accession>
<keyword evidence="3 5" id="KW-0012">Acyltransferase</keyword>
<name>A0A0N1J6K3_9HYPH</name>
<proteinExistence type="inferred from homology"/>
<dbReference type="Gene3D" id="3.40.47.10">
    <property type="match status" value="2"/>
</dbReference>
<dbReference type="STRING" id="1514904.SU32_01600"/>
<evidence type="ECO:0000256" key="2">
    <source>
        <dbReference type="ARBA" id="ARBA00022679"/>
    </source>
</evidence>
<keyword evidence="9" id="KW-1185">Reference proteome</keyword>